<proteinExistence type="predicted"/>
<keyword evidence="1" id="KW-0175">Coiled coil</keyword>
<evidence type="ECO:0000256" key="1">
    <source>
        <dbReference type="SAM" id="Coils"/>
    </source>
</evidence>
<feature type="region of interest" description="Disordered" evidence="2">
    <location>
        <begin position="180"/>
        <end position="214"/>
    </location>
</feature>
<dbReference type="EMBL" id="JADWDJ010000006">
    <property type="protein sequence ID" value="KAG5279849.1"/>
    <property type="molecule type" value="Genomic_DNA"/>
</dbReference>
<name>A0AAV6GZN8_9TELE</name>
<feature type="region of interest" description="Disordered" evidence="2">
    <location>
        <begin position="1"/>
        <end position="25"/>
    </location>
</feature>
<dbReference type="Proteomes" id="UP000823561">
    <property type="component" value="Chromosome 6"/>
</dbReference>
<keyword evidence="4" id="KW-1185">Reference proteome</keyword>
<feature type="compositionally biased region" description="Polar residues" evidence="2">
    <location>
        <begin position="1"/>
        <end position="11"/>
    </location>
</feature>
<sequence length="238" mass="27425">MATNINKTTPSAIMERAEGDGGYEVGTQHHSKLLVEQAWSPHKIRESLGRDDAEVELEASDLKELNEYFTALEKSRRNLQQLLQEEREEQVMELRALERERVQERAEWERERVEREEALLSALISMAISRQKLMKEIRSQPATLYSPSSSACKDMEADQLILKQLMELESKVREAEGKKQLKALAKAEKKARKVERRSGKNKAKKTQKKDDQVKAIKPKRCWHRCILTLGCVTSPVEN</sequence>
<feature type="coiled-coil region" evidence="1">
    <location>
        <begin position="62"/>
        <end position="119"/>
    </location>
</feature>
<reference evidence="3" key="1">
    <citation type="submission" date="2020-10" db="EMBL/GenBank/DDBJ databases">
        <title>Chromosome-scale genome assembly of the Allis shad, Alosa alosa.</title>
        <authorList>
            <person name="Margot Z."/>
            <person name="Christophe K."/>
            <person name="Cabau C."/>
            <person name="Louis A."/>
            <person name="Berthelot C."/>
            <person name="Parey E."/>
            <person name="Roest Crollius H."/>
            <person name="Montfort J."/>
            <person name="Robinson-Rechavi M."/>
            <person name="Bucao C."/>
            <person name="Bouchez O."/>
            <person name="Gislard M."/>
            <person name="Lluch J."/>
            <person name="Milhes M."/>
            <person name="Lampietro C."/>
            <person name="Lopez Roques C."/>
            <person name="Donnadieu C."/>
            <person name="Braasch I."/>
            <person name="Desvignes T."/>
            <person name="Postlethwait J."/>
            <person name="Bobe J."/>
            <person name="Guiguen Y."/>
        </authorList>
    </citation>
    <scope>NUCLEOTIDE SEQUENCE</scope>
    <source>
        <strain evidence="3">M-15738</strain>
        <tissue evidence="3">Blood</tissue>
    </source>
</reference>
<evidence type="ECO:0000256" key="2">
    <source>
        <dbReference type="SAM" id="MobiDB-lite"/>
    </source>
</evidence>
<protein>
    <submittedName>
        <fullName evidence="3">Uncharacterized protein</fullName>
    </submittedName>
</protein>
<dbReference type="AlphaFoldDB" id="A0AAV6GZN8"/>
<evidence type="ECO:0000313" key="3">
    <source>
        <dbReference type="EMBL" id="KAG5279849.1"/>
    </source>
</evidence>
<accession>A0AAV6GZN8</accession>
<gene>
    <name evidence="3" type="ORF">AALO_G00082230</name>
</gene>
<evidence type="ECO:0000313" key="4">
    <source>
        <dbReference type="Proteomes" id="UP000823561"/>
    </source>
</evidence>
<comment type="caution">
    <text evidence="3">The sequence shown here is derived from an EMBL/GenBank/DDBJ whole genome shotgun (WGS) entry which is preliminary data.</text>
</comment>
<feature type="compositionally biased region" description="Basic residues" evidence="2">
    <location>
        <begin position="189"/>
        <end position="207"/>
    </location>
</feature>
<organism evidence="3 4">
    <name type="scientific">Alosa alosa</name>
    <name type="common">allis shad</name>
    <dbReference type="NCBI Taxonomy" id="278164"/>
    <lineage>
        <taxon>Eukaryota</taxon>
        <taxon>Metazoa</taxon>
        <taxon>Chordata</taxon>
        <taxon>Craniata</taxon>
        <taxon>Vertebrata</taxon>
        <taxon>Euteleostomi</taxon>
        <taxon>Actinopterygii</taxon>
        <taxon>Neopterygii</taxon>
        <taxon>Teleostei</taxon>
        <taxon>Clupei</taxon>
        <taxon>Clupeiformes</taxon>
        <taxon>Clupeoidei</taxon>
        <taxon>Clupeidae</taxon>
        <taxon>Alosa</taxon>
    </lineage>
</organism>